<accession>A0ABQ5QJ86</accession>
<evidence type="ECO:0000313" key="3">
    <source>
        <dbReference type="Proteomes" id="UP001165069"/>
    </source>
</evidence>
<proteinExistence type="predicted"/>
<evidence type="ECO:0000256" key="1">
    <source>
        <dbReference type="SAM" id="MobiDB-lite"/>
    </source>
</evidence>
<reference evidence="2 3" key="1">
    <citation type="journal article" date="2023" name="Antonie Van Leeuwenhoek">
        <title>Mesoterricola silvestris gen. nov., sp. nov., Mesoterricola sediminis sp. nov., Geothrix oryzae sp. nov., Geothrix edaphica sp. nov., Geothrix rubra sp. nov., and Geothrix limicola sp. nov., six novel members of Acidobacteriota isolated from soils.</title>
        <authorList>
            <person name="Itoh H."/>
            <person name="Sugisawa Y."/>
            <person name="Mise K."/>
            <person name="Xu Z."/>
            <person name="Kuniyasu M."/>
            <person name="Ushijima N."/>
            <person name="Kawano K."/>
            <person name="Kobayashi E."/>
            <person name="Shiratori Y."/>
            <person name="Masuda Y."/>
            <person name="Senoo K."/>
        </authorList>
    </citation>
    <scope>NUCLEOTIDE SEQUENCE [LARGE SCALE GENOMIC DNA]</scope>
    <source>
        <strain evidence="2 3">Red804</strain>
    </source>
</reference>
<keyword evidence="3" id="KW-1185">Reference proteome</keyword>
<dbReference type="RefSeq" id="WP_285577408.1">
    <property type="nucleotide sequence ID" value="NZ_BSDE01000008.1"/>
</dbReference>
<dbReference type="Proteomes" id="UP001165069">
    <property type="component" value="Unassembled WGS sequence"/>
</dbReference>
<gene>
    <name evidence="2" type="ORF">GETHLI_32550</name>
</gene>
<name>A0ABQ5QJ86_9BACT</name>
<sequence>MSKLFSSGSSKQDPPAVSTSKKKSQMEFYPGKGLGSYHCFGPTEDKQRKLFRSAVLQYGSLATLPNADQALASVLPRGFVDEVSAQGWTLKEAMQEAQAHYAAMPASSKPKRDSVDFDTRRLAGILAALSPNDPPAALLTELKGLIETKGESALKHLARMAEEAGRDQEGFIYLRRVARS</sequence>
<dbReference type="EMBL" id="BSDE01000008">
    <property type="protein sequence ID" value="GLH74753.1"/>
    <property type="molecule type" value="Genomic_DNA"/>
</dbReference>
<organism evidence="2 3">
    <name type="scientific">Geothrix limicola</name>
    <dbReference type="NCBI Taxonomy" id="2927978"/>
    <lineage>
        <taxon>Bacteria</taxon>
        <taxon>Pseudomonadati</taxon>
        <taxon>Acidobacteriota</taxon>
        <taxon>Holophagae</taxon>
        <taxon>Holophagales</taxon>
        <taxon>Holophagaceae</taxon>
        <taxon>Geothrix</taxon>
    </lineage>
</organism>
<evidence type="ECO:0000313" key="2">
    <source>
        <dbReference type="EMBL" id="GLH74753.1"/>
    </source>
</evidence>
<feature type="compositionally biased region" description="Polar residues" evidence="1">
    <location>
        <begin position="1"/>
        <end position="12"/>
    </location>
</feature>
<comment type="caution">
    <text evidence="2">The sequence shown here is derived from an EMBL/GenBank/DDBJ whole genome shotgun (WGS) entry which is preliminary data.</text>
</comment>
<feature type="region of interest" description="Disordered" evidence="1">
    <location>
        <begin position="1"/>
        <end position="25"/>
    </location>
</feature>
<protein>
    <submittedName>
        <fullName evidence="2">Uncharacterized protein</fullName>
    </submittedName>
</protein>